<keyword evidence="1" id="KW-0812">Transmembrane</keyword>
<dbReference type="GO" id="GO:0022857">
    <property type="term" value="F:transmembrane transporter activity"/>
    <property type="evidence" value="ECO:0007669"/>
    <property type="project" value="InterPro"/>
</dbReference>
<dbReference type="InterPro" id="IPR024529">
    <property type="entry name" value="ECF_trnsprt_substrate-spec"/>
</dbReference>
<feature type="transmembrane region" description="Helical" evidence="1">
    <location>
        <begin position="109"/>
        <end position="134"/>
    </location>
</feature>
<sequence>MKKLTLSKKSVITAMCIALCIVLPIALHLIPNAGTLLSPMHLPVLLCGLVCGWPFGLLCGILGPVLSSVLTGMPGMAILPSMILELAAYGFLSGLLMRLIHTKSLTLNLYLSLIAAMLAGRIIAGLARALFFSAGNYSFSLWASSYFISTLPGILLQLILIPVIYLALKKARLIEA</sequence>
<dbReference type="Pfam" id="PF12822">
    <property type="entry name" value="ECF_trnsprt"/>
    <property type="match status" value="1"/>
</dbReference>
<reference evidence="2" key="1">
    <citation type="journal article" date="2021" name="PeerJ">
        <title>Extensive microbial diversity within the chicken gut microbiome revealed by metagenomics and culture.</title>
        <authorList>
            <person name="Gilroy R."/>
            <person name="Ravi A."/>
            <person name="Getino M."/>
            <person name="Pursley I."/>
            <person name="Horton D.L."/>
            <person name="Alikhan N.F."/>
            <person name="Baker D."/>
            <person name="Gharbi K."/>
            <person name="Hall N."/>
            <person name="Watson M."/>
            <person name="Adriaenssens E.M."/>
            <person name="Foster-Nyarko E."/>
            <person name="Jarju S."/>
            <person name="Secka A."/>
            <person name="Antonio M."/>
            <person name="Oren A."/>
            <person name="Chaudhuri R.R."/>
            <person name="La Ragione R."/>
            <person name="Hildebrand F."/>
            <person name="Pallen M.J."/>
        </authorList>
    </citation>
    <scope>NUCLEOTIDE SEQUENCE</scope>
    <source>
        <strain evidence="2">CHK195-6426</strain>
    </source>
</reference>
<feature type="transmembrane region" description="Helical" evidence="1">
    <location>
        <begin position="12"/>
        <end position="30"/>
    </location>
</feature>
<keyword evidence="1" id="KW-1133">Transmembrane helix</keyword>
<organism evidence="2 3">
    <name type="scientific">Candidatus Acetatifactor stercoripullorum</name>
    <dbReference type="NCBI Taxonomy" id="2838414"/>
    <lineage>
        <taxon>Bacteria</taxon>
        <taxon>Bacillati</taxon>
        <taxon>Bacillota</taxon>
        <taxon>Clostridia</taxon>
        <taxon>Lachnospirales</taxon>
        <taxon>Lachnospiraceae</taxon>
        <taxon>Acetatifactor</taxon>
    </lineage>
</organism>
<feature type="transmembrane region" description="Helical" evidence="1">
    <location>
        <begin position="146"/>
        <end position="168"/>
    </location>
</feature>
<proteinExistence type="predicted"/>
<keyword evidence="1" id="KW-0472">Membrane</keyword>
<protein>
    <submittedName>
        <fullName evidence="2">ECF transporter S component</fullName>
    </submittedName>
</protein>
<feature type="transmembrane region" description="Helical" evidence="1">
    <location>
        <begin position="78"/>
        <end position="97"/>
    </location>
</feature>
<gene>
    <name evidence="2" type="ORF">H9742_07980</name>
</gene>
<name>A0A9D1R5W3_9FIRM</name>
<dbReference type="Proteomes" id="UP000824265">
    <property type="component" value="Unassembled WGS sequence"/>
</dbReference>
<evidence type="ECO:0000313" key="3">
    <source>
        <dbReference type="Proteomes" id="UP000824265"/>
    </source>
</evidence>
<reference evidence="2" key="2">
    <citation type="submission" date="2021-04" db="EMBL/GenBank/DDBJ databases">
        <authorList>
            <person name="Gilroy R."/>
        </authorList>
    </citation>
    <scope>NUCLEOTIDE SEQUENCE</scope>
    <source>
        <strain evidence="2">CHK195-6426</strain>
    </source>
</reference>
<dbReference type="EMBL" id="DXGH01000042">
    <property type="protein sequence ID" value="HIW81440.1"/>
    <property type="molecule type" value="Genomic_DNA"/>
</dbReference>
<accession>A0A9D1R5W3</accession>
<feature type="transmembrane region" description="Helical" evidence="1">
    <location>
        <begin position="42"/>
        <end position="66"/>
    </location>
</feature>
<dbReference type="Gene3D" id="1.10.1760.20">
    <property type="match status" value="1"/>
</dbReference>
<comment type="caution">
    <text evidence="2">The sequence shown here is derived from an EMBL/GenBank/DDBJ whole genome shotgun (WGS) entry which is preliminary data.</text>
</comment>
<dbReference type="AlphaFoldDB" id="A0A9D1R5W3"/>
<evidence type="ECO:0000256" key="1">
    <source>
        <dbReference type="SAM" id="Phobius"/>
    </source>
</evidence>
<evidence type="ECO:0000313" key="2">
    <source>
        <dbReference type="EMBL" id="HIW81440.1"/>
    </source>
</evidence>